<dbReference type="InterPro" id="IPR038763">
    <property type="entry name" value="DHH_sf"/>
</dbReference>
<dbReference type="OrthoDB" id="9809852at2"/>
<evidence type="ECO:0000256" key="3">
    <source>
        <dbReference type="ARBA" id="ARBA00022722"/>
    </source>
</evidence>
<proteinExistence type="inferred from homology"/>
<dbReference type="Proteomes" id="UP000031552">
    <property type="component" value="Unassembled WGS sequence"/>
</dbReference>
<comment type="similarity">
    <text evidence="1">Belongs to the RecJ family.</text>
</comment>
<keyword evidence="10" id="KW-1185">Reference proteome</keyword>
<dbReference type="Gene3D" id="3.10.310.30">
    <property type="match status" value="1"/>
</dbReference>
<dbReference type="GO" id="GO:0008409">
    <property type="term" value="F:5'-3' exonuclease activity"/>
    <property type="evidence" value="ECO:0007669"/>
    <property type="project" value="InterPro"/>
</dbReference>
<evidence type="ECO:0000256" key="2">
    <source>
        <dbReference type="ARBA" id="ARBA00019841"/>
    </source>
</evidence>
<comment type="caution">
    <text evidence="9">The sequence shown here is derived from an EMBL/GenBank/DDBJ whole genome shotgun (WGS) entry which is preliminary data.</text>
</comment>
<dbReference type="InterPro" id="IPR001667">
    <property type="entry name" value="DDH_dom"/>
</dbReference>
<dbReference type="GO" id="GO:0003676">
    <property type="term" value="F:nucleic acid binding"/>
    <property type="evidence" value="ECO:0007669"/>
    <property type="project" value="InterPro"/>
</dbReference>
<evidence type="ECO:0000259" key="8">
    <source>
        <dbReference type="Pfam" id="PF17768"/>
    </source>
</evidence>
<accession>A0A090D0F1</accession>
<dbReference type="eggNOG" id="COG0608">
    <property type="taxonomic scope" value="Bacteria"/>
</dbReference>
<evidence type="ECO:0000259" key="6">
    <source>
        <dbReference type="Pfam" id="PF01368"/>
    </source>
</evidence>
<sequence length="618" mass="68902">MLSWYNHADSPIWVPPKEDPDLKESIIKEFKIHPVTAQVLVSRGFNNIEQIHKYLYAKLPDLYDPYLMAQMPQAVKRVVKAIENKENILIYGDNDVDGMTGTALLVEFLRFLGANVFFYVSNRGTLRQSLIVEALDYALRNQCKLLITVDCGITAANEIAKVVEHNVDVIITDHHVPTDTIPNCIATLNPKLLGNTYPNADLTGVGVAFKLAHGITNTLVQEGKIPPRKVDLKRYLDLVALGTISDMGSLLGENRILVRYGLIQLSKGKRVGLSKLISISDPDVDLSDLTSFTIASKVAPRLNSLGRIDDPTKGVQLLLIRNTAMAEKMAIELDLNNIERQKIERAVSLDVETMIAQTPNMLQDKAIILASDKWHPGVIAIVSTRISKYYHRPTVMIAIENGVGKGSIRSIPEFPLLSVLKNSSDILLNFGGHDFAAGLTIKPENIEEFKSRFIEEANITLKNHDVMTKLYLDAEINFEELTFDFMESLKLLEPYGNENPQPILFCKAKQAWPPKVVGRSHLKLYLQQGPRMLEGIAFGKAGESPNLRRKNLSLLVSFIPVVNTHLGQCIQLQVRDFKVSKEEEVPLEENTVTSIKAAPKGSKIQSTHDGFVDLPIDF</sequence>
<reference evidence="9" key="1">
    <citation type="submission" date="2013-12" db="EMBL/GenBank/DDBJ databases">
        <authorList>
            <person name="Linke B."/>
        </authorList>
    </citation>
    <scope>NUCLEOTIDE SEQUENCE [LARGE SCALE GENOMIC DNA]</scope>
    <source>
        <strain evidence="9">CRIB-18</strain>
    </source>
</reference>
<name>A0A090D0F1_9BACT</name>
<protein>
    <recommendedName>
        <fullName evidence="2">Single-stranded-DNA-specific exonuclease RecJ</fullName>
    </recommendedName>
</protein>
<evidence type="ECO:0000259" key="7">
    <source>
        <dbReference type="Pfam" id="PF02272"/>
    </source>
</evidence>
<dbReference type="InterPro" id="IPR004610">
    <property type="entry name" value="RecJ"/>
</dbReference>
<keyword evidence="3" id="KW-0540">Nuclease</keyword>
<dbReference type="EMBL" id="CCEJ010000009">
    <property type="protein sequence ID" value="CDR34751.1"/>
    <property type="molecule type" value="Genomic_DNA"/>
</dbReference>
<dbReference type="InterPro" id="IPR051673">
    <property type="entry name" value="SSDNA_exonuclease_RecJ"/>
</dbReference>
<dbReference type="Pfam" id="PF01368">
    <property type="entry name" value="DHH"/>
    <property type="match status" value="1"/>
</dbReference>
<feature type="domain" description="DDH" evidence="6">
    <location>
        <begin position="87"/>
        <end position="243"/>
    </location>
</feature>
<keyword evidence="5 9" id="KW-0269">Exonuclease</keyword>
<dbReference type="Gene3D" id="3.90.1640.30">
    <property type="match status" value="1"/>
</dbReference>
<feature type="domain" description="DHHA1" evidence="7">
    <location>
        <begin position="365"/>
        <end position="455"/>
    </location>
</feature>
<dbReference type="RefSeq" id="WP_079978041.1">
    <property type="nucleotide sequence ID" value="NZ_CCEJ010000009.1"/>
</dbReference>
<dbReference type="PANTHER" id="PTHR30255">
    <property type="entry name" value="SINGLE-STRANDED-DNA-SPECIFIC EXONUCLEASE RECJ"/>
    <property type="match status" value="1"/>
</dbReference>
<evidence type="ECO:0000256" key="1">
    <source>
        <dbReference type="ARBA" id="ARBA00005915"/>
    </source>
</evidence>
<gene>
    <name evidence="9" type="primary">recJ</name>
    <name evidence="9" type="ORF">CSEC_1944</name>
</gene>
<dbReference type="GO" id="GO:0006310">
    <property type="term" value="P:DNA recombination"/>
    <property type="evidence" value="ECO:0007669"/>
    <property type="project" value="InterPro"/>
</dbReference>
<feature type="domain" description="RecJ OB" evidence="8">
    <location>
        <begin position="472"/>
        <end position="576"/>
    </location>
</feature>
<organism evidence="9 10">
    <name type="scientific">Candidatus Criblamydia sequanensis CRIB-18</name>
    <dbReference type="NCBI Taxonomy" id="1437425"/>
    <lineage>
        <taxon>Bacteria</taxon>
        <taxon>Pseudomonadati</taxon>
        <taxon>Chlamydiota</taxon>
        <taxon>Chlamydiia</taxon>
        <taxon>Parachlamydiales</taxon>
        <taxon>Candidatus Criblamydiaceae</taxon>
        <taxon>Candidatus Criblamydia</taxon>
    </lineage>
</organism>
<dbReference type="InterPro" id="IPR003156">
    <property type="entry name" value="DHHA1_dom"/>
</dbReference>
<evidence type="ECO:0000313" key="9">
    <source>
        <dbReference type="EMBL" id="CDR34751.1"/>
    </source>
</evidence>
<dbReference type="Pfam" id="PF02272">
    <property type="entry name" value="DHHA1"/>
    <property type="match status" value="1"/>
</dbReference>
<reference evidence="9" key="2">
    <citation type="submission" date="2014-09" db="EMBL/GenBank/DDBJ databases">
        <title>Criblamydia sequanensis harbors a mega-plasmid encoding arsenite resistance.</title>
        <authorList>
            <person name="Bertelli C."/>
            <person name="Goesmann A."/>
            <person name="Greub G."/>
        </authorList>
    </citation>
    <scope>NUCLEOTIDE SEQUENCE [LARGE SCALE GENOMIC DNA]</scope>
    <source>
        <strain evidence="9">CRIB-18</strain>
    </source>
</reference>
<evidence type="ECO:0000256" key="5">
    <source>
        <dbReference type="ARBA" id="ARBA00022839"/>
    </source>
</evidence>
<dbReference type="AlphaFoldDB" id="A0A090D0F1"/>
<dbReference type="PANTHER" id="PTHR30255:SF2">
    <property type="entry name" value="SINGLE-STRANDED-DNA-SPECIFIC EXONUCLEASE RECJ"/>
    <property type="match status" value="1"/>
</dbReference>
<evidence type="ECO:0000256" key="4">
    <source>
        <dbReference type="ARBA" id="ARBA00022801"/>
    </source>
</evidence>
<dbReference type="SUPFAM" id="SSF64182">
    <property type="entry name" value="DHH phosphoesterases"/>
    <property type="match status" value="1"/>
</dbReference>
<dbReference type="GO" id="GO:0006281">
    <property type="term" value="P:DNA repair"/>
    <property type="evidence" value="ECO:0007669"/>
    <property type="project" value="InterPro"/>
</dbReference>
<dbReference type="Pfam" id="PF17768">
    <property type="entry name" value="RecJ_OB"/>
    <property type="match status" value="1"/>
</dbReference>
<evidence type="ECO:0000313" key="10">
    <source>
        <dbReference type="Proteomes" id="UP000031552"/>
    </source>
</evidence>
<keyword evidence="4 9" id="KW-0378">Hydrolase</keyword>
<dbReference type="STRING" id="1437425.CSEC_1944"/>
<dbReference type="NCBIfam" id="TIGR00644">
    <property type="entry name" value="recJ"/>
    <property type="match status" value="1"/>
</dbReference>
<dbReference type="InterPro" id="IPR041122">
    <property type="entry name" value="RecJ_OB"/>
</dbReference>